<sequence length="421" mass="47686">MTTDTTVAPRAFGGLSFESFVLRYILAGCSAIISWDILSNLKNEYTLLFRYRIKLTTVVYMVARSANGRFLLVFLLTLCRLSTLAYILVATIFSTAPIKACNQFVLAVHILMTISISTTSLLFVFRVRAIYEGNKYIASFFGLMWLAVVASFMVTMQGLDAHLESNESGSLTYCATRRISRYIALDFVMPLVHDTLVFLAISWRLTTNSIQHSNVKNGVRAMIFGDYMPAFSRALLQDGQIYYLTTISTGLLAFVMLFMTSAEVNTIFLVPNIMLMNIMACYVFRKTRFGIFPENGISTIKPSTLPLAFNMAAREEEEERIRTLDPGPEAFMSRLLSTSAGYQRLHIFLWPLYSTVNFHLPHIVFCARVIELDLFLAIFWRLAQNSIRQSNLQGGVRAMVFGDYMAALSRALFQHGQIYYL</sequence>
<evidence type="ECO:0000313" key="3">
    <source>
        <dbReference type="Proteomes" id="UP000283269"/>
    </source>
</evidence>
<feature type="transmembrane region" description="Helical" evidence="1">
    <location>
        <begin position="179"/>
        <end position="201"/>
    </location>
</feature>
<dbReference type="Proteomes" id="UP000283269">
    <property type="component" value="Unassembled WGS sequence"/>
</dbReference>
<evidence type="ECO:0000313" key="2">
    <source>
        <dbReference type="EMBL" id="PPQ80141.1"/>
    </source>
</evidence>
<dbReference type="STRING" id="93625.A0A409WNR6"/>
<feature type="transmembrane region" description="Helical" evidence="1">
    <location>
        <begin position="241"/>
        <end position="260"/>
    </location>
</feature>
<organism evidence="2 3">
    <name type="scientific">Psilocybe cyanescens</name>
    <dbReference type="NCBI Taxonomy" id="93625"/>
    <lineage>
        <taxon>Eukaryota</taxon>
        <taxon>Fungi</taxon>
        <taxon>Dikarya</taxon>
        <taxon>Basidiomycota</taxon>
        <taxon>Agaricomycotina</taxon>
        <taxon>Agaricomycetes</taxon>
        <taxon>Agaricomycetidae</taxon>
        <taxon>Agaricales</taxon>
        <taxon>Agaricineae</taxon>
        <taxon>Strophariaceae</taxon>
        <taxon>Psilocybe</taxon>
    </lineage>
</organism>
<protein>
    <submittedName>
        <fullName evidence="2">Uncharacterized protein</fullName>
    </submittedName>
</protein>
<name>A0A409WNR6_PSICY</name>
<dbReference type="OrthoDB" id="3038990at2759"/>
<keyword evidence="3" id="KW-1185">Reference proteome</keyword>
<feature type="transmembrane region" description="Helical" evidence="1">
    <location>
        <begin position="104"/>
        <end position="125"/>
    </location>
</feature>
<keyword evidence="1" id="KW-1133">Transmembrane helix</keyword>
<feature type="transmembrane region" description="Helical" evidence="1">
    <location>
        <begin position="266"/>
        <end position="284"/>
    </location>
</feature>
<keyword evidence="1" id="KW-0812">Transmembrane</keyword>
<evidence type="ECO:0000256" key="1">
    <source>
        <dbReference type="SAM" id="Phobius"/>
    </source>
</evidence>
<comment type="caution">
    <text evidence="2">The sequence shown here is derived from an EMBL/GenBank/DDBJ whole genome shotgun (WGS) entry which is preliminary data.</text>
</comment>
<proteinExistence type="predicted"/>
<accession>A0A409WNR6</accession>
<dbReference type="InParanoid" id="A0A409WNR6"/>
<feature type="transmembrane region" description="Helical" evidence="1">
    <location>
        <begin position="70"/>
        <end position="92"/>
    </location>
</feature>
<feature type="transmembrane region" description="Helical" evidence="1">
    <location>
        <begin position="137"/>
        <end position="159"/>
    </location>
</feature>
<keyword evidence="1" id="KW-0472">Membrane</keyword>
<feature type="transmembrane region" description="Helical" evidence="1">
    <location>
        <begin position="20"/>
        <end position="38"/>
    </location>
</feature>
<gene>
    <name evidence="2" type="ORF">CVT25_001440</name>
</gene>
<dbReference type="AlphaFoldDB" id="A0A409WNR6"/>
<dbReference type="EMBL" id="NHYD01003345">
    <property type="protein sequence ID" value="PPQ80141.1"/>
    <property type="molecule type" value="Genomic_DNA"/>
</dbReference>
<reference evidence="2 3" key="1">
    <citation type="journal article" date="2018" name="Evol. Lett.">
        <title>Horizontal gene cluster transfer increased hallucinogenic mushroom diversity.</title>
        <authorList>
            <person name="Reynolds H.T."/>
            <person name="Vijayakumar V."/>
            <person name="Gluck-Thaler E."/>
            <person name="Korotkin H.B."/>
            <person name="Matheny P.B."/>
            <person name="Slot J.C."/>
        </authorList>
    </citation>
    <scope>NUCLEOTIDE SEQUENCE [LARGE SCALE GENOMIC DNA]</scope>
    <source>
        <strain evidence="2 3">2631</strain>
    </source>
</reference>